<accession>A0A8B7NMY6</accession>
<dbReference type="Proteomes" id="UP000694843">
    <property type="component" value="Unplaced"/>
</dbReference>
<dbReference type="KEGG" id="hazt:108671949"/>
<dbReference type="GO" id="GO:0062129">
    <property type="term" value="C:chitin-based extracellular matrix"/>
    <property type="evidence" value="ECO:0007669"/>
    <property type="project" value="TreeGrafter"/>
</dbReference>
<dbReference type="PROSITE" id="PS00233">
    <property type="entry name" value="CHIT_BIND_RR_1"/>
    <property type="match status" value="1"/>
</dbReference>
<evidence type="ECO:0000256" key="1">
    <source>
        <dbReference type="ARBA" id="ARBA00022460"/>
    </source>
</evidence>
<gene>
    <name evidence="6" type="primary">LOC108671949</name>
</gene>
<evidence type="ECO:0000256" key="2">
    <source>
        <dbReference type="PROSITE-ProRule" id="PRU00497"/>
    </source>
</evidence>
<dbReference type="PANTHER" id="PTHR10380">
    <property type="entry name" value="CUTICLE PROTEIN"/>
    <property type="match status" value="1"/>
</dbReference>
<dbReference type="AlphaFoldDB" id="A0A8B7NMY6"/>
<feature type="compositionally biased region" description="Low complexity" evidence="3">
    <location>
        <begin position="22"/>
        <end position="31"/>
    </location>
</feature>
<keyword evidence="4" id="KW-0732">Signal</keyword>
<dbReference type="Pfam" id="PF00379">
    <property type="entry name" value="Chitin_bind_4"/>
    <property type="match status" value="1"/>
</dbReference>
<protein>
    <submittedName>
        <fullName evidence="6">Cuticle protein AM1159</fullName>
    </submittedName>
</protein>
<evidence type="ECO:0000256" key="4">
    <source>
        <dbReference type="SAM" id="SignalP"/>
    </source>
</evidence>
<dbReference type="GO" id="GO:0008010">
    <property type="term" value="F:structural constituent of chitin-based larval cuticle"/>
    <property type="evidence" value="ECO:0007669"/>
    <property type="project" value="TreeGrafter"/>
</dbReference>
<reference evidence="6" key="1">
    <citation type="submission" date="2025-08" db="UniProtKB">
        <authorList>
            <consortium name="RefSeq"/>
        </authorList>
    </citation>
    <scope>IDENTIFICATION</scope>
    <source>
        <tissue evidence="6">Whole organism</tissue>
    </source>
</reference>
<dbReference type="RefSeq" id="XP_018015040.2">
    <property type="nucleotide sequence ID" value="XM_018159551.2"/>
</dbReference>
<dbReference type="InterPro" id="IPR050468">
    <property type="entry name" value="Cuticle_Struct_Prot"/>
</dbReference>
<dbReference type="InterPro" id="IPR031311">
    <property type="entry name" value="CHIT_BIND_RR_consensus"/>
</dbReference>
<dbReference type="InterPro" id="IPR000618">
    <property type="entry name" value="Insect_cuticle"/>
</dbReference>
<feature type="non-terminal residue" evidence="6">
    <location>
        <position position="1"/>
    </location>
</feature>
<evidence type="ECO:0000256" key="3">
    <source>
        <dbReference type="SAM" id="MobiDB-lite"/>
    </source>
</evidence>
<feature type="signal peptide" evidence="4">
    <location>
        <begin position="1"/>
        <end position="17"/>
    </location>
</feature>
<evidence type="ECO:0000313" key="5">
    <source>
        <dbReference type="Proteomes" id="UP000694843"/>
    </source>
</evidence>
<dbReference type="OrthoDB" id="6360700at2759"/>
<organism evidence="5 6">
    <name type="scientific">Hyalella azteca</name>
    <name type="common">Amphipod</name>
    <dbReference type="NCBI Taxonomy" id="294128"/>
    <lineage>
        <taxon>Eukaryota</taxon>
        <taxon>Metazoa</taxon>
        <taxon>Ecdysozoa</taxon>
        <taxon>Arthropoda</taxon>
        <taxon>Crustacea</taxon>
        <taxon>Multicrustacea</taxon>
        <taxon>Malacostraca</taxon>
        <taxon>Eumalacostraca</taxon>
        <taxon>Peracarida</taxon>
        <taxon>Amphipoda</taxon>
        <taxon>Senticaudata</taxon>
        <taxon>Talitrida</taxon>
        <taxon>Talitroidea</taxon>
        <taxon>Hyalellidae</taxon>
        <taxon>Hyalella</taxon>
    </lineage>
</organism>
<feature type="compositionally biased region" description="Low complexity" evidence="3">
    <location>
        <begin position="152"/>
        <end position="174"/>
    </location>
</feature>
<keyword evidence="1 2" id="KW-0193">Cuticle</keyword>
<proteinExistence type="predicted"/>
<feature type="chain" id="PRO_5037194976" evidence="4">
    <location>
        <begin position="18"/>
        <end position="174"/>
    </location>
</feature>
<name>A0A8B7NMY6_HYAAZ</name>
<keyword evidence="5" id="KW-1185">Reference proteome</keyword>
<feature type="region of interest" description="Disordered" evidence="3">
    <location>
        <begin position="143"/>
        <end position="174"/>
    </location>
</feature>
<dbReference type="PANTHER" id="PTHR10380:SF173">
    <property type="entry name" value="CUTICULAR PROTEIN 47EF, ISOFORM C-RELATED"/>
    <property type="match status" value="1"/>
</dbReference>
<feature type="region of interest" description="Disordered" evidence="3">
    <location>
        <begin position="22"/>
        <end position="45"/>
    </location>
</feature>
<dbReference type="GeneID" id="108671949"/>
<sequence>LAFIQTIFAALLAVAAARPDAPRRSYAAPPANTYSAPRSDDSSEEVAILRDDRVYPSAAGEYSLDFETADGTKISESGYGSGPDGAVETQGTVSFSHPDGESFELKYVANAEGGYQPESDALPVAPAFPHEIPQFVLDQIAKAAREDEEAARAAPRGSYSAPEPASAYSAPRRS</sequence>
<dbReference type="PROSITE" id="PS51155">
    <property type="entry name" value="CHIT_BIND_RR_2"/>
    <property type="match status" value="1"/>
</dbReference>
<feature type="region of interest" description="Disordered" evidence="3">
    <location>
        <begin position="73"/>
        <end position="98"/>
    </location>
</feature>
<evidence type="ECO:0000313" key="6">
    <source>
        <dbReference type="RefSeq" id="XP_018015040.2"/>
    </source>
</evidence>